<sequence>MDETTFKAIDAALKSIVKDLAPDAVYVAKYGGEVIAPDPGDISSTVGGIFCYTKHASLEFSCGAFFDDPDGHLEGGGKMRRHLKFRALEDVELKNVRFYLAQAL</sequence>
<keyword evidence="2" id="KW-1185">Reference proteome</keyword>
<dbReference type="Proteomes" id="UP000249799">
    <property type="component" value="Chromosome"/>
</dbReference>
<name>A0A2Z4FJT7_9DELT</name>
<reference evidence="1 2" key="1">
    <citation type="submission" date="2018-06" db="EMBL/GenBank/DDBJ databases">
        <title>Lujinxingia sediminis gen. nov. sp. nov., a new facultative anaerobic member of the class Deltaproteobacteria, and proposal of Lujinxingaceae fam. nov.</title>
        <authorList>
            <person name="Guo L.-Y."/>
            <person name="Li C.-M."/>
            <person name="Wang S."/>
            <person name="Du Z.-J."/>
        </authorList>
    </citation>
    <scope>NUCLEOTIDE SEQUENCE [LARGE SCALE GENOMIC DNA]</scope>
    <source>
        <strain evidence="1 2">FA350</strain>
    </source>
</reference>
<dbReference type="AlphaFoldDB" id="A0A2Z4FJT7"/>
<dbReference type="RefSeq" id="WP_111333525.1">
    <property type="nucleotide sequence ID" value="NZ_CP030032.1"/>
</dbReference>
<organism evidence="1 2">
    <name type="scientific">Bradymonas sediminis</name>
    <dbReference type="NCBI Taxonomy" id="1548548"/>
    <lineage>
        <taxon>Bacteria</taxon>
        <taxon>Deltaproteobacteria</taxon>
        <taxon>Bradymonadales</taxon>
        <taxon>Bradymonadaceae</taxon>
        <taxon>Bradymonas</taxon>
    </lineage>
</organism>
<accession>A0A2Z4FJT7</accession>
<gene>
    <name evidence="1" type="ORF">DN745_07610</name>
</gene>
<evidence type="ECO:0000313" key="1">
    <source>
        <dbReference type="EMBL" id="AWV89213.1"/>
    </source>
</evidence>
<dbReference type="Pfam" id="PF08818">
    <property type="entry name" value="DUF1801"/>
    <property type="match status" value="1"/>
</dbReference>
<proteinExistence type="predicted"/>
<protein>
    <submittedName>
        <fullName evidence="1">DUF1801 domain-containing protein</fullName>
    </submittedName>
</protein>
<dbReference type="InterPro" id="IPR014922">
    <property type="entry name" value="YdhG-like"/>
</dbReference>
<evidence type="ECO:0000313" key="2">
    <source>
        <dbReference type="Proteomes" id="UP000249799"/>
    </source>
</evidence>
<dbReference type="OrthoDB" id="7619808at2"/>
<dbReference type="EMBL" id="CP030032">
    <property type="protein sequence ID" value="AWV89213.1"/>
    <property type="molecule type" value="Genomic_DNA"/>
</dbReference>
<dbReference type="SUPFAM" id="SSF159888">
    <property type="entry name" value="YdhG-like"/>
    <property type="match status" value="1"/>
</dbReference>
<dbReference type="KEGG" id="bsed:DN745_07610"/>